<sequence length="135" mass="15424">MEAMVNTVTAWVENPVKFARSHGISLSASSNSDVQILILEGFLLYNHKLLASMCTERYYLTIPYDECKRRRSGRNYTVPDPPGLFDGHVWPMYLKHRSEMEKSGVNIVSIDGLLSKDEIFTSVYTDILNRFLNTS</sequence>
<gene>
    <name evidence="1" type="ORF">SPARVUS_LOCUS15034117</name>
</gene>
<proteinExistence type="predicted"/>
<dbReference type="Proteomes" id="UP001162483">
    <property type="component" value="Unassembled WGS sequence"/>
</dbReference>
<dbReference type="Gene3D" id="3.40.50.300">
    <property type="entry name" value="P-loop containing nucleotide triphosphate hydrolases"/>
    <property type="match status" value="1"/>
</dbReference>
<keyword evidence="2" id="KW-1185">Reference proteome</keyword>
<evidence type="ECO:0008006" key="3">
    <source>
        <dbReference type="Google" id="ProtNLM"/>
    </source>
</evidence>
<evidence type="ECO:0000313" key="1">
    <source>
        <dbReference type="EMBL" id="CAI9614311.1"/>
    </source>
</evidence>
<dbReference type="EMBL" id="CATNWA010019650">
    <property type="protein sequence ID" value="CAI9614311.1"/>
    <property type="molecule type" value="Genomic_DNA"/>
</dbReference>
<protein>
    <recommendedName>
        <fullName evidence="3">Nicotinamide riboside kinase 2</fullName>
    </recommendedName>
</protein>
<dbReference type="InterPro" id="IPR027417">
    <property type="entry name" value="P-loop_NTPase"/>
</dbReference>
<accession>A0ABN9H358</accession>
<name>A0ABN9H358_9NEOB</name>
<organism evidence="1 2">
    <name type="scientific">Staurois parvus</name>
    <dbReference type="NCBI Taxonomy" id="386267"/>
    <lineage>
        <taxon>Eukaryota</taxon>
        <taxon>Metazoa</taxon>
        <taxon>Chordata</taxon>
        <taxon>Craniata</taxon>
        <taxon>Vertebrata</taxon>
        <taxon>Euteleostomi</taxon>
        <taxon>Amphibia</taxon>
        <taxon>Batrachia</taxon>
        <taxon>Anura</taxon>
        <taxon>Neobatrachia</taxon>
        <taxon>Ranoidea</taxon>
        <taxon>Ranidae</taxon>
        <taxon>Staurois</taxon>
    </lineage>
</organism>
<comment type="caution">
    <text evidence="1">The sequence shown here is derived from an EMBL/GenBank/DDBJ whole genome shotgun (WGS) entry which is preliminary data.</text>
</comment>
<reference evidence="1" key="1">
    <citation type="submission" date="2023-05" db="EMBL/GenBank/DDBJ databases">
        <authorList>
            <person name="Stuckert A."/>
        </authorList>
    </citation>
    <scope>NUCLEOTIDE SEQUENCE</scope>
</reference>
<dbReference type="SUPFAM" id="SSF52540">
    <property type="entry name" value="P-loop containing nucleoside triphosphate hydrolases"/>
    <property type="match status" value="1"/>
</dbReference>
<evidence type="ECO:0000313" key="2">
    <source>
        <dbReference type="Proteomes" id="UP001162483"/>
    </source>
</evidence>